<accession>A0A564T8L0</accession>
<evidence type="ECO:0008006" key="3">
    <source>
        <dbReference type="Google" id="ProtNLM"/>
    </source>
</evidence>
<dbReference type="Proteomes" id="UP000398619">
    <property type="component" value="Unassembled WGS sequence"/>
</dbReference>
<gene>
    <name evidence="1" type="ORF">DLSSTS7063_01385</name>
</gene>
<sequence>MKISMRGNAILLDAFDYANELEGATNGSRPEILKRALEYVDRTSVDFLSAQKYKKMKAYDRDIITQNISVEILDEDLFKRVKKRMQENFPGTRLQYPFIVRIVLTLYIMSMAKDVCVQENKKANRNTNLKWALENNFDVDSRIIEETDLRGVYGFFVGDECLYVGRSTSIYGRLFRNECHILNLRNGLHVPKLVNSVKNKEKIYIRLIEEVNYIDEFCAAKNAQRLASRECYWIDYYQDLDMCLEQFPEGRWY</sequence>
<name>A0A564T8L0_9FIRM</name>
<reference evidence="1 2" key="1">
    <citation type="submission" date="2019-07" db="EMBL/GenBank/DDBJ databases">
        <authorList>
            <person name="Hibberd C M."/>
            <person name="Gehrig L. J."/>
            <person name="Chang H.-W."/>
            <person name="Venkatesh S."/>
        </authorList>
    </citation>
    <scope>NUCLEOTIDE SEQUENCE [LARGE SCALE GENOMIC DNA]</scope>
    <source>
        <strain evidence="1">Dorea_longicatena_SSTS_Bg7063</strain>
    </source>
</reference>
<dbReference type="EMBL" id="CABHNM010000031">
    <property type="protein sequence ID" value="VUX03424.1"/>
    <property type="molecule type" value="Genomic_DNA"/>
</dbReference>
<protein>
    <recommendedName>
        <fullName evidence="3">GIY-YIG domain-containing protein</fullName>
    </recommendedName>
</protein>
<proteinExistence type="predicted"/>
<dbReference type="RefSeq" id="WP_144100401.1">
    <property type="nucleotide sequence ID" value="NZ_CABHNM010000031.1"/>
</dbReference>
<evidence type="ECO:0000313" key="1">
    <source>
        <dbReference type="EMBL" id="VUX03424.1"/>
    </source>
</evidence>
<evidence type="ECO:0000313" key="2">
    <source>
        <dbReference type="Proteomes" id="UP000398619"/>
    </source>
</evidence>
<dbReference type="AlphaFoldDB" id="A0A564T8L0"/>
<organism evidence="1 2">
    <name type="scientific">Dorea longicatena</name>
    <dbReference type="NCBI Taxonomy" id="88431"/>
    <lineage>
        <taxon>Bacteria</taxon>
        <taxon>Bacillati</taxon>
        <taxon>Bacillota</taxon>
        <taxon>Clostridia</taxon>
        <taxon>Lachnospirales</taxon>
        <taxon>Lachnospiraceae</taxon>
        <taxon>Dorea</taxon>
    </lineage>
</organism>